<evidence type="ECO:0000256" key="9">
    <source>
        <dbReference type="RuleBase" id="RU003357"/>
    </source>
</evidence>
<evidence type="ECO:0000256" key="2">
    <source>
        <dbReference type="ARBA" id="ARBA00022448"/>
    </source>
</evidence>
<keyword evidence="7 8" id="KW-0998">Cell outer membrane</keyword>
<keyword evidence="5 9" id="KW-0798">TonB box</keyword>
<keyword evidence="13" id="KW-1185">Reference proteome</keyword>
<evidence type="ECO:0000256" key="8">
    <source>
        <dbReference type="PROSITE-ProRule" id="PRU01360"/>
    </source>
</evidence>
<proteinExistence type="inferred from homology"/>
<keyword evidence="6 8" id="KW-0472">Membrane</keyword>
<evidence type="ECO:0000256" key="6">
    <source>
        <dbReference type="ARBA" id="ARBA00023136"/>
    </source>
</evidence>
<dbReference type="AlphaFoldDB" id="A0A4V2MP94"/>
<dbReference type="Proteomes" id="UP000293925">
    <property type="component" value="Unassembled WGS sequence"/>
</dbReference>
<organism evidence="12 13">
    <name type="scientific">Pedobacter psychrodurus</name>
    <dbReference type="NCBI Taxonomy" id="2530456"/>
    <lineage>
        <taxon>Bacteria</taxon>
        <taxon>Pseudomonadati</taxon>
        <taxon>Bacteroidota</taxon>
        <taxon>Sphingobacteriia</taxon>
        <taxon>Sphingobacteriales</taxon>
        <taxon>Sphingobacteriaceae</taxon>
        <taxon>Pedobacter</taxon>
    </lineage>
</organism>
<keyword evidence="3 8" id="KW-1134">Transmembrane beta strand</keyword>
<evidence type="ECO:0000259" key="10">
    <source>
        <dbReference type="Pfam" id="PF00593"/>
    </source>
</evidence>
<feature type="domain" description="TonB-dependent receptor-like beta-barrel" evidence="10">
    <location>
        <begin position="412"/>
        <end position="972"/>
    </location>
</feature>
<dbReference type="EMBL" id="SJSO01000032">
    <property type="protein sequence ID" value="TCD17227.1"/>
    <property type="molecule type" value="Genomic_DNA"/>
</dbReference>
<gene>
    <name evidence="12" type="ORF">EZ456_23460</name>
</gene>
<dbReference type="InterPro" id="IPR037066">
    <property type="entry name" value="Plug_dom_sf"/>
</dbReference>
<dbReference type="Pfam" id="PF00593">
    <property type="entry name" value="TonB_dep_Rec_b-barrel"/>
    <property type="match status" value="1"/>
</dbReference>
<reference evidence="12 13" key="1">
    <citation type="submission" date="2019-02" db="EMBL/GenBank/DDBJ databases">
        <title>Pedobacter sp. RP-3-21 sp. nov., isolated from Arctic soil.</title>
        <authorList>
            <person name="Dahal R.H."/>
        </authorList>
    </citation>
    <scope>NUCLEOTIDE SEQUENCE [LARGE SCALE GENOMIC DNA]</scope>
    <source>
        <strain evidence="12 13">RP-3-21</strain>
    </source>
</reference>
<comment type="similarity">
    <text evidence="8 9">Belongs to the TonB-dependent receptor family.</text>
</comment>
<dbReference type="PROSITE" id="PS52016">
    <property type="entry name" value="TONB_DEPENDENT_REC_3"/>
    <property type="match status" value="1"/>
</dbReference>
<dbReference type="Gene3D" id="2.40.170.20">
    <property type="entry name" value="TonB-dependent receptor, beta-barrel domain"/>
    <property type="match status" value="1"/>
</dbReference>
<dbReference type="SUPFAM" id="SSF56935">
    <property type="entry name" value="Porins"/>
    <property type="match status" value="1"/>
</dbReference>
<feature type="domain" description="TonB-dependent receptor plug" evidence="11">
    <location>
        <begin position="139"/>
        <end position="235"/>
    </location>
</feature>
<evidence type="ECO:0000313" key="12">
    <source>
        <dbReference type="EMBL" id="TCD17227.1"/>
    </source>
</evidence>
<dbReference type="InterPro" id="IPR000531">
    <property type="entry name" value="Beta-barrel_TonB"/>
</dbReference>
<evidence type="ECO:0000313" key="13">
    <source>
        <dbReference type="Proteomes" id="UP000293925"/>
    </source>
</evidence>
<sequence length="1004" mass="110983">MSEKKTLKNLGFVFISLAFLILGNQSFANTQNLVNRQDSTQLKSIMFTILDENDFPLVGADVANIRLSNNTKTDSSGTAKLNSEKNDVIRVQYNGKLLKEYIANGNLNQIIRIDGNNIMVMLQKKVVLTNDIKISPNLTTSSTQAVYNNNLVKSTVTSVKNALTGRLAGLYTNQTSGRPGLEEVSVLLRGQNPIILVDGIPRDLTMIDLEEIESVTVLKDAVSTAMLGLRSSGGAIAITTKRGFIGAQQISLTAQTGLQSPLKMPKTLGAFDYANLYNEARRNSGDQPVYTQSDLDAFRTGSDPIGHPDVNWQDQVLKDKSTFSRYDLNFRGGGNTARYYVGLEYQNQKGQFNESDMNEYSTNTSFSNYTVRSNVDINLTPKMTLGLHLFGRIGNYTQPGNTAATIFSSILNTPNNAYPIFNENGSYGGNTQFQNNIYAQTVNSGYRLNYRRDIITDLTLRRNLDDVVPGLWAQALVSFYSGLSENTDRSKSFAVYKQTGVGSAASYQLFGANGTQNNGTSTDYQNRQSYLEGTVGYKRNFGLHQIDAQIRATSDNVNSGGDLGLNYYGGSGRAAYSFDERYTAEVAFGLNRTNRYPKGSPMGFFPAAGLSWNITKEKFMPQLSWLNDLKLFASYGRTGNDAAGYFVFQQFYVGSPSSYFFGTSASSSSALRQDVLANPNVTWEKGDKLNLGLKTTLFSNHLFLQAEYFNNKYSDLLTSPNLSTIVGTTVRNLNVGINRYSGFELQLNWQQSFGDFSYFISGNASTLKSKVIYQNEVFREYSYQSRTGQPVGQQYGYIADGLFQSQAEINAAAKIAGYNPVPGDIKYKDLNSDGIIDQFDQAKIGTDKPLVYYGANIGFSYSGFDFSVLLQGVANRNLLLTGNSEWEFQNGGFGQAYEHNLDRWTPATAATATYPRVTVGNNFNNNIVSSFWMHSGNYLRLKNIELGYTISPRFTNKVKVSSIRLFVNGTNLFTSASFDRVDPETNGGVYPIQRVINGGLSVKF</sequence>
<dbReference type="InterPro" id="IPR023996">
    <property type="entry name" value="TonB-dep_OMP_SusC/RagA"/>
</dbReference>
<name>A0A4V2MP94_9SPHI</name>
<dbReference type="RefSeq" id="WP_131534418.1">
    <property type="nucleotide sequence ID" value="NZ_SJSO01000032.1"/>
</dbReference>
<evidence type="ECO:0000256" key="7">
    <source>
        <dbReference type="ARBA" id="ARBA00023237"/>
    </source>
</evidence>
<comment type="caution">
    <text evidence="12">The sequence shown here is derived from an EMBL/GenBank/DDBJ whole genome shotgun (WGS) entry which is preliminary data.</text>
</comment>
<evidence type="ECO:0000256" key="3">
    <source>
        <dbReference type="ARBA" id="ARBA00022452"/>
    </source>
</evidence>
<evidence type="ECO:0000259" key="11">
    <source>
        <dbReference type="Pfam" id="PF07715"/>
    </source>
</evidence>
<dbReference type="Gene3D" id="2.170.130.10">
    <property type="entry name" value="TonB-dependent receptor, plug domain"/>
    <property type="match status" value="1"/>
</dbReference>
<evidence type="ECO:0000256" key="5">
    <source>
        <dbReference type="ARBA" id="ARBA00023077"/>
    </source>
</evidence>
<dbReference type="InterPro" id="IPR036942">
    <property type="entry name" value="Beta-barrel_TonB_sf"/>
</dbReference>
<keyword evidence="4 8" id="KW-0812">Transmembrane</keyword>
<accession>A0A4V2MP94</accession>
<protein>
    <submittedName>
        <fullName evidence="12">SusC/RagA family TonB-linked outer membrane protein</fullName>
    </submittedName>
</protein>
<comment type="subcellular location">
    <subcellularLocation>
        <location evidence="1 8">Cell outer membrane</location>
        <topology evidence="1 8">Multi-pass membrane protein</topology>
    </subcellularLocation>
</comment>
<evidence type="ECO:0000256" key="4">
    <source>
        <dbReference type="ARBA" id="ARBA00022692"/>
    </source>
</evidence>
<evidence type="ECO:0000256" key="1">
    <source>
        <dbReference type="ARBA" id="ARBA00004571"/>
    </source>
</evidence>
<dbReference type="Pfam" id="PF07715">
    <property type="entry name" value="Plug"/>
    <property type="match status" value="1"/>
</dbReference>
<dbReference type="InterPro" id="IPR012910">
    <property type="entry name" value="Plug_dom"/>
</dbReference>
<dbReference type="InterPro" id="IPR039426">
    <property type="entry name" value="TonB-dep_rcpt-like"/>
</dbReference>
<dbReference type="OrthoDB" id="9768177at2"/>
<keyword evidence="2 8" id="KW-0813">Transport</keyword>
<dbReference type="GO" id="GO:0009279">
    <property type="term" value="C:cell outer membrane"/>
    <property type="evidence" value="ECO:0007669"/>
    <property type="project" value="UniProtKB-SubCell"/>
</dbReference>
<dbReference type="NCBIfam" id="TIGR04056">
    <property type="entry name" value="OMP_RagA_SusC"/>
    <property type="match status" value="1"/>
</dbReference>